<evidence type="ECO:0000256" key="1">
    <source>
        <dbReference type="SAM" id="Phobius"/>
    </source>
</evidence>
<sequence length="451" mass="51349">MANDLLIAAVLIDYNKSESATVLLHHLQNVSIVDLTLFCNIEYVGVDGSTHVSFFYENGTADDITNISINFYDPIKLSDVDNNFVKDRVYGEPLLGIKENIWKFTIKNSETKYPIISSISGLLKLNVEGTDKIDRLKSNERTEFFNALLDELADVILIPKERLNKDSKEQFDPDSKDKKLLISIKINEVNNHDEKDVDTAMYDLRNMMANSDQTFIGQGDFTKYLDSTFGFKPKPNYWHDYKFKLLGAFLTIIILSFFTSLLVYGRNSVIFQFALIIFDFVMDVLFITNNANDFPKLYTPSLILFTLPIASNTILAFQIISKENAKSKFPECFEKNIKLASVFIILAGADIEILNLLHSNLAGFEIFNAPVSESAEHKIFWGSLLNIFIEDVPQLIIQVLSYSITYDIIPILNLISSTINLTVNIIGRLYQAIRKIQYRNERNTNVSDDNP</sequence>
<protein>
    <submittedName>
        <fullName evidence="2">Uncharacterized protein</fullName>
    </submittedName>
</protein>
<gene>
    <name evidence="2" type="ORF">RCL2_000030700</name>
</gene>
<feature type="transmembrane region" description="Helical" evidence="1">
    <location>
        <begin position="301"/>
        <end position="320"/>
    </location>
</feature>
<comment type="caution">
    <text evidence="2">The sequence shown here is derived from an EMBL/GenBank/DDBJ whole genome shotgun (WGS) entry which is preliminary data.</text>
</comment>
<dbReference type="Proteomes" id="UP000615446">
    <property type="component" value="Unassembled WGS sequence"/>
</dbReference>
<evidence type="ECO:0000313" key="2">
    <source>
        <dbReference type="EMBL" id="GES72755.1"/>
    </source>
</evidence>
<feature type="transmembrane region" description="Helical" evidence="1">
    <location>
        <begin position="340"/>
        <end position="358"/>
    </location>
</feature>
<keyword evidence="1" id="KW-1133">Transmembrane helix</keyword>
<organism evidence="2 3">
    <name type="scientific">Rhizophagus clarus</name>
    <dbReference type="NCBI Taxonomy" id="94130"/>
    <lineage>
        <taxon>Eukaryota</taxon>
        <taxon>Fungi</taxon>
        <taxon>Fungi incertae sedis</taxon>
        <taxon>Mucoromycota</taxon>
        <taxon>Glomeromycotina</taxon>
        <taxon>Glomeromycetes</taxon>
        <taxon>Glomerales</taxon>
        <taxon>Glomeraceae</taxon>
        <taxon>Rhizophagus</taxon>
    </lineage>
</organism>
<dbReference type="EMBL" id="BLAL01000004">
    <property type="protein sequence ID" value="GES72755.1"/>
    <property type="molecule type" value="Genomic_DNA"/>
</dbReference>
<name>A0A8H3Q9V8_9GLOM</name>
<keyword evidence="1" id="KW-0472">Membrane</keyword>
<dbReference type="AlphaFoldDB" id="A0A8H3Q9V8"/>
<dbReference type="OrthoDB" id="2447233at2759"/>
<evidence type="ECO:0000313" key="3">
    <source>
        <dbReference type="Proteomes" id="UP000615446"/>
    </source>
</evidence>
<feature type="transmembrane region" description="Helical" evidence="1">
    <location>
        <begin position="408"/>
        <end position="430"/>
    </location>
</feature>
<feature type="transmembrane region" description="Helical" evidence="1">
    <location>
        <begin position="243"/>
        <end position="264"/>
    </location>
</feature>
<accession>A0A8H3Q9V8</accession>
<proteinExistence type="predicted"/>
<reference evidence="2" key="1">
    <citation type="submission" date="2019-10" db="EMBL/GenBank/DDBJ databases">
        <title>Conservation and host-specific expression of non-tandemly repeated heterogenous ribosome RNA gene in arbuscular mycorrhizal fungi.</title>
        <authorList>
            <person name="Maeda T."/>
            <person name="Kobayashi Y."/>
            <person name="Nakagawa T."/>
            <person name="Ezawa T."/>
            <person name="Yamaguchi K."/>
            <person name="Bino T."/>
            <person name="Nishimoto Y."/>
            <person name="Shigenobu S."/>
            <person name="Kawaguchi M."/>
        </authorList>
    </citation>
    <scope>NUCLEOTIDE SEQUENCE</scope>
    <source>
        <strain evidence="2">HR1</strain>
    </source>
</reference>
<feature type="transmembrane region" description="Helical" evidence="1">
    <location>
        <begin position="270"/>
        <end position="289"/>
    </location>
</feature>
<keyword evidence="1" id="KW-0812">Transmembrane</keyword>